<dbReference type="OrthoDB" id="4126315at2759"/>
<reference evidence="2" key="1">
    <citation type="submission" date="2021-02" db="EMBL/GenBank/DDBJ databases">
        <title>Genome sequence Cadophora malorum strain M34.</title>
        <authorList>
            <person name="Stefanovic E."/>
            <person name="Vu D."/>
            <person name="Scully C."/>
            <person name="Dijksterhuis J."/>
            <person name="Roader J."/>
            <person name="Houbraken J."/>
        </authorList>
    </citation>
    <scope>NUCLEOTIDE SEQUENCE</scope>
    <source>
        <strain evidence="2">M34</strain>
    </source>
</reference>
<evidence type="ECO:0000313" key="2">
    <source>
        <dbReference type="EMBL" id="KAG4416064.1"/>
    </source>
</evidence>
<dbReference type="Gene3D" id="3.30.70.100">
    <property type="match status" value="1"/>
</dbReference>
<accession>A0A8H7T9Y1</accession>
<dbReference type="EMBL" id="JAFJYH010000199">
    <property type="protein sequence ID" value="KAG4416064.1"/>
    <property type="molecule type" value="Genomic_DNA"/>
</dbReference>
<dbReference type="Pfam" id="PF03992">
    <property type="entry name" value="ABM"/>
    <property type="match status" value="1"/>
</dbReference>
<dbReference type="PROSITE" id="PS51725">
    <property type="entry name" value="ABM"/>
    <property type="match status" value="1"/>
</dbReference>
<dbReference type="InterPro" id="IPR007138">
    <property type="entry name" value="ABM_dom"/>
</dbReference>
<dbReference type="Proteomes" id="UP000664132">
    <property type="component" value="Unassembled WGS sequence"/>
</dbReference>
<keyword evidence="3" id="KW-1185">Reference proteome</keyword>
<evidence type="ECO:0000313" key="3">
    <source>
        <dbReference type="Proteomes" id="UP000664132"/>
    </source>
</evidence>
<dbReference type="InterPro" id="IPR011008">
    <property type="entry name" value="Dimeric_a/b-barrel"/>
</dbReference>
<dbReference type="SUPFAM" id="SSF54909">
    <property type="entry name" value="Dimeric alpha+beta barrel"/>
    <property type="match status" value="1"/>
</dbReference>
<feature type="domain" description="ABM" evidence="1">
    <location>
        <begin position="23"/>
        <end position="114"/>
    </location>
</feature>
<evidence type="ECO:0000259" key="1">
    <source>
        <dbReference type="PROSITE" id="PS51725"/>
    </source>
</evidence>
<proteinExistence type="predicted"/>
<protein>
    <recommendedName>
        <fullName evidence="1">ABM domain-containing protein</fullName>
    </recommendedName>
</protein>
<dbReference type="AlphaFoldDB" id="A0A8H7T9Y1"/>
<organism evidence="2 3">
    <name type="scientific">Cadophora malorum</name>
    <dbReference type="NCBI Taxonomy" id="108018"/>
    <lineage>
        <taxon>Eukaryota</taxon>
        <taxon>Fungi</taxon>
        <taxon>Dikarya</taxon>
        <taxon>Ascomycota</taxon>
        <taxon>Pezizomycotina</taxon>
        <taxon>Leotiomycetes</taxon>
        <taxon>Helotiales</taxon>
        <taxon>Ploettnerulaceae</taxon>
        <taxon>Cadophora</taxon>
    </lineage>
</organism>
<comment type="caution">
    <text evidence="2">The sequence shown here is derived from an EMBL/GenBank/DDBJ whole genome shotgun (WGS) entry which is preliminary data.</text>
</comment>
<sequence>MPTPALNASIVSPKGPELSNKQLTVFVTIHVSPSDVEKFKEAHRPVWKKCSEEPECLLFDVFQDPEIKGRFRFIEIWNESREWFEKEQMTKSYYGSLWENSKPLWTKDIQIEYFQREGEGCSWSDEYLAGGKRMQKDEVVA</sequence>
<gene>
    <name evidence="2" type="ORF">IFR04_010827</name>
</gene>
<name>A0A8H7T9Y1_9HELO</name>